<dbReference type="GO" id="GO:0006310">
    <property type="term" value="P:DNA recombination"/>
    <property type="evidence" value="ECO:0007669"/>
    <property type="project" value="TreeGrafter"/>
</dbReference>
<evidence type="ECO:0000313" key="4">
    <source>
        <dbReference type="EMBL" id="MPM87896.1"/>
    </source>
</evidence>
<dbReference type="EMBL" id="VSSQ01035619">
    <property type="protein sequence ID" value="MPM87896.1"/>
    <property type="molecule type" value="Genomic_DNA"/>
</dbReference>
<evidence type="ECO:0000259" key="3">
    <source>
        <dbReference type="PROSITE" id="PS52039"/>
    </source>
</evidence>
<sequence>MPPAEYENTEVKTDVNKNIFLTKGKVLKVKGYLEVYNKEEKDDLLPMMDKNEIVDVIEIKPLSKQTTPPKPYTEETLLRAMKNCGKNVSDDDTTVLSGYSIGTSATRAEVLKKIGQVGYVSKKGKSYFITDLGQNLVEIFPVKELFDVDYTGKLEKSLSDIQKGQFTRKEYLNNIMNFIWNSVNLIKYDRQKKISTESFTYNAKTKKFVSDKNPSSSKKSTKTDTKTSKSSENTALGKCPVCGGDVMESEKGFFCTNYNNCKYGIFKDDKYLQLFKKRPTKTIVKSLLKKGDAKVKSMTGKDGNKFDAILKYEKNDKGYYGWLIKKDS</sequence>
<dbReference type="InterPro" id="IPR013497">
    <property type="entry name" value="Topo_IA_cen"/>
</dbReference>
<comment type="caution">
    <text evidence="4">The sequence shown here is derived from an EMBL/GenBank/DDBJ whole genome shotgun (WGS) entry which is preliminary data.</text>
</comment>
<feature type="domain" description="Topo IA-type catalytic" evidence="3">
    <location>
        <begin position="1"/>
        <end position="183"/>
    </location>
</feature>
<name>A0A645DEX4_9ZZZZ</name>
<evidence type="ECO:0000256" key="1">
    <source>
        <dbReference type="ARBA" id="ARBA00023235"/>
    </source>
</evidence>
<protein>
    <submittedName>
        <fullName evidence="4">DNA topoisomerase 3</fullName>
        <ecNumber evidence="4">5.6.2.2</ecNumber>
    </submittedName>
</protein>
<dbReference type="PROSITE" id="PS52039">
    <property type="entry name" value="TOPO_IA_2"/>
    <property type="match status" value="1"/>
</dbReference>
<evidence type="ECO:0000256" key="2">
    <source>
        <dbReference type="SAM" id="MobiDB-lite"/>
    </source>
</evidence>
<dbReference type="PANTHER" id="PTHR11390:SF21">
    <property type="entry name" value="DNA TOPOISOMERASE 3-ALPHA"/>
    <property type="match status" value="1"/>
</dbReference>
<dbReference type="InterPro" id="IPR013825">
    <property type="entry name" value="Topo_IA_cen_sub2"/>
</dbReference>
<dbReference type="InterPro" id="IPR000380">
    <property type="entry name" value="Topo_IA"/>
</dbReference>
<dbReference type="GO" id="GO:0003677">
    <property type="term" value="F:DNA binding"/>
    <property type="evidence" value="ECO:0007669"/>
    <property type="project" value="InterPro"/>
</dbReference>
<dbReference type="InterPro" id="IPR023405">
    <property type="entry name" value="Topo_IA_core_domain"/>
</dbReference>
<reference evidence="4" key="1">
    <citation type="submission" date="2019-08" db="EMBL/GenBank/DDBJ databases">
        <authorList>
            <person name="Kucharzyk K."/>
            <person name="Murdoch R.W."/>
            <person name="Higgins S."/>
            <person name="Loffler F."/>
        </authorList>
    </citation>
    <scope>NUCLEOTIDE SEQUENCE</scope>
</reference>
<dbReference type="AlphaFoldDB" id="A0A645DEX4"/>
<dbReference type="PANTHER" id="PTHR11390">
    <property type="entry name" value="PROKARYOTIC DNA TOPOISOMERASE"/>
    <property type="match status" value="1"/>
</dbReference>
<gene>
    <name evidence="4" type="primary">topB_35</name>
    <name evidence="4" type="ORF">SDC9_134996</name>
</gene>
<dbReference type="Gene3D" id="2.70.20.10">
    <property type="entry name" value="Topoisomerase I, domain 3"/>
    <property type="match status" value="1"/>
</dbReference>
<dbReference type="GO" id="GO:0043597">
    <property type="term" value="C:cytoplasmic replication fork"/>
    <property type="evidence" value="ECO:0007669"/>
    <property type="project" value="TreeGrafter"/>
</dbReference>
<dbReference type="Gene3D" id="1.10.460.10">
    <property type="entry name" value="Topoisomerase I, domain 2"/>
    <property type="match status" value="1"/>
</dbReference>
<dbReference type="InterPro" id="IPR013824">
    <property type="entry name" value="Topo_IA_cen_sub1"/>
</dbReference>
<dbReference type="GO" id="GO:0006265">
    <property type="term" value="P:DNA topological change"/>
    <property type="evidence" value="ECO:0007669"/>
    <property type="project" value="InterPro"/>
</dbReference>
<feature type="region of interest" description="Disordered" evidence="2">
    <location>
        <begin position="209"/>
        <end position="233"/>
    </location>
</feature>
<dbReference type="SUPFAM" id="SSF56712">
    <property type="entry name" value="Prokaryotic type I DNA topoisomerase"/>
    <property type="match status" value="1"/>
</dbReference>
<keyword evidence="1 4" id="KW-0413">Isomerase</keyword>
<dbReference type="Pfam" id="PF01131">
    <property type="entry name" value="Topoisom_bac"/>
    <property type="match status" value="1"/>
</dbReference>
<accession>A0A645DEX4</accession>
<dbReference type="GO" id="GO:0003917">
    <property type="term" value="F:DNA topoisomerase type I (single strand cut, ATP-independent) activity"/>
    <property type="evidence" value="ECO:0007669"/>
    <property type="project" value="InterPro"/>
</dbReference>
<proteinExistence type="predicted"/>
<dbReference type="GO" id="GO:0003918">
    <property type="term" value="F:DNA topoisomerase type II (double strand cut, ATP-hydrolyzing) activity"/>
    <property type="evidence" value="ECO:0007669"/>
    <property type="project" value="UniProtKB-EC"/>
</dbReference>
<dbReference type="EC" id="5.6.2.2" evidence="4"/>
<organism evidence="4">
    <name type="scientific">bioreactor metagenome</name>
    <dbReference type="NCBI Taxonomy" id="1076179"/>
    <lineage>
        <taxon>unclassified sequences</taxon>
        <taxon>metagenomes</taxon>
        <taxon>ecological metagenomes</taxon>
    </lineage>
</organism>
<dbReference type="GO" id="GO:0006281">
    <property type="term" value="P:DNA repair"/>
    <property type="evidence" value="ECO:0007669"/>
    <property type="project" value="TreeGrafter"/>
</dbReference>